<protein>
    <submittedName>
        <fullName evidence="3">MGMT family protein</fullName>
    </submittedName>
</protein>
<dbReference type="GO" id="GO:0006281">
    <property type="term" value="P:DNA repair"/>
    <property type="evidence" value="ECO:0007669"/>
    <property type="project" value="InterPro"/>
</dbReference>
<dbReference type="PANTHER" id="PTHR42942">
    <property type="entry name" value="6-O-METHYLGUANINE DNA METHYLTRANSFERASE"/>
    <property type="match status" value="1"/>
</dbReference>
<name>A0A9D2NP15_9FIRM</name>
<dbReference type="InterPro" id="IPR036388">
    <property type="entry name" value="WH-like_DNA-bd_sf"/>
</dbReference>
<dbReference type="EMBL" id="DWWO01000120">
    <property type="protein sequence ID" value="HJC34886.1"/>
    <property type="molecule type" value="Genomic_DNA"/>
</dbReference>
<dbReference type="CDD" id="cd06445">
    <property type="entry name" value="ATase"/>
    <property type="match status" value="1"/>
</dbReference>
<dbReference type="InterPro" id="IPR052520">
    <property type="entry name" value="ATL_DNA_repair"/>
</dbReference>
<feature type="domain" description="Methylated-DNA-[protein]-cysteine S-methyltransferase DNA binding" evidence="2">
    <location>
        <begin position="4"/>
        <end position="86"/>
    </location>
</feature>
<organism evidence="3 4">
    <name type="scientific">Candidatus Mediterraneibacter faecipullorum</name>
    <dbReference type="NCBI Taxonomy" id="2838670"/>
    <lineage>
        <taxon>Bacteria</taxon>
        <taxon>Bacillati</taxon>
        <taxon>Bacillota</taxon>
        <taxon>Clostridia</taxon>
        <taxon>Lachnospirales</taxon>
        <taxon>Lachnospiraceae</taxon>
        <taxon>Mediterraneibacter</taxon>
    </lineage>
</organism>
<gene>
    <name evidence="3" type="ORF">H9758_09910</name>
</gene>
<evidence type="ECO:0000313" key="4">
    <source>
        <dbReference type="Proteomes" id="UP000823890"/>
    </source>
</evidence>
<dbReference type="Proteomes" id="UP000823890">
    <property type="component" value="Unassembled WGS sequence"/>
</dbReference>
<evidence type="ECO:0000313" key="3">
    <source>
        <dbReference type="EMBL" id="HJC34886.1"/>
    </source>
</evidence>
<dbReference type="GO" id="GO:0003824">
    <property type="term" value="F:catalytic activity"/>
    <property type="evidence" value="ECO:0007669"/>
    <property type="project" value="InterPro"/>
</dbReference>
<evidence type="ECO:0000256" key="1">
    <source>
        <dbReference type="ARBA" id="ARBA00022763"/>
    </source>
</evidence>
<evidence type="ECO:0000259" key="2">
    <source>
        <dbReference type="Pfam" id="PF01035"/>
    </source>
</evidence>
<dbReference type="PANTHER" id="PTHR42942:SF1">
    <property type="entry name" value="ALKYLTRANSFERASE-LIKE PROTEIN 1"/>
    <property type="match status" value="1"/>
</dbReference>
<dbReference type="InterPro" id="IPR036217">
    <property type="entry name" value="MethylDNA_cys_MeTrfase_DNAb"/>
</dbReference>
<comment type="caution">
    <text evidence="3">The sequence shown here is derived from an EMBL/GenBank/DDBJ whole genome shotgun (WGS) entry which is preliminary data.</text>
</comment>
<reference evidence="3" key="2">
    <citation type="submission" date="2021-04" db="EMBL/GenBank/DDBJ databases">
        <authorList>
            <person name="Gilroy R."/>
        </authorList>
    </citation>
    <scope>NUCLEOTIDE SEQUENCE</scope>
    <source>
        <strain evidence="3">ChiW19-954</strain>
    </source>
</reference>
<dbReference type="Pfam" id="PF01035">
    <property type="entry name" value="DNA_binding_1"/>
    <property type="match status" value="1"/>
</dbReference>
<sequence>MSFDFYKRAAIVCRAIPYGKAATYRQIALLCGKPKNARQVGYALNRNRLGDDIPAYRVVNARGILSGAAAFDTADMQKLLLENEGVEVSFTPDGWQVDLKKDGWHNTMEEALRFQEIFKVQDI</sequence>
<dbReference type="Gene3D" id="1.10.10.10">
    <property type="entry name" value="Winged helix-like DNA-binding domain superfamily/Winged helix DNA-binding domain"/>
    <property type="match status" value="1"/>
</dbReference>
<dbReference type="SUPFAM" id="SSF46767">
    <property type="entry name" value="Methylated DNA-protein cysteine methyltransferase, C-terminal domain"/>
    <property type="match status" value="1"/>
</dbReference>
<dbReference type="InterPro" id="IPR014048">
    <property type="entry name" value="MethylDNA_cys_MeTrfase_DNA-bd"/>
</dbReference>
<dbReference type="AlphaFoldDB" id="A0A9D2NP15"/>
<reference evidence="3" key="1">
    <citation type="journal article" date="2021" name="PeerJ">
        <title>Extensive microbial diversity within the chicken gut microbiome revealed by metagenomics and culture.</title>
        <authorList>
            <person name="Gilroy R."/>
            <person name="Ravi A."/>
            <person name="Getino M."/>
            <person name="Pursley I."/>
            <person name="Horton D.L."/>
            <person name="Alikhan N.F."/>
            <person name="Baker D."/>
            <person name="Gharbi K."/>
            <person name="Hall N."/>
            <person name="Watson M."/>
            <person name="Adriaenssens E.M."/>
            <person name="Foster-Nyarko E."/>
            <person name="Jarju S."/>
            <person name="Secka A."/>
            <person name="Antonio M."/>
            <person name="Oren A."/>
            <person name="Chaudhuri R.R."/>
            <person name="La Ragione R."/>
            <person name="Hildebrand F."/>
            <person name="Pallen M.J."/>
        </authorList>
    </citation>
    <scope>NUCLEOTIDE SEQUENCE</scope>
    <source>
        <strain evidence="3">ChiW19-954</strain>
    </source>
</reference>
<proteinExistence type="predicted"/>
<accession>A0A9D2NP15</accession>
<keyword evidence="1" id="KW-0227">DNA damage</keyword>